<dbReference type="Gene3D" id="3.40.50.880">
    <property type="match status" value="1"/>
</dbReference>
<evidence type="ECO:0000313" key="2">
    <source>
        <dbReference type="EMBL" id="TDX01036.1"/>
    </source>
</evidence>
<protein>
    <submittedName>
        <fullName evidence="2">GMP synthase-like glutamine amidotransferase</fullName>
    </submittedName>
</protein>
<gene>
    <name evidence="2" type="ORF">EDB95_2067</name>
</gene>
<accession>A0A4R8DT28</accession>
<dbReference type="EMBL" id="SODV01000001">
    <property type="protein sequence ID" value="TDX01036.1"/>
    <property type="molecule type" value="Genomic_DNA"/>
</dbReference>
<keyword evidence="2" id="KW-0808">Transferase</keyword>
<dbReference type="Proteomes" id="UP000294498">
    <property type="component" value="Unassembled WGS sequence"/>
</dbReference>
<dbReference type="InterPro" id="IPR029062">
    <property type="entry name" value="Class_I_gatase-like"/>
</dbReference>
<dbReference type="AlphaFoldDB" id="A0A4R8DT28"/>
<organism evidence="2 3">
    <name type="scientific">Dinghuibacter silviterrae</name>
    <dbReference type="NCBI Taxonomy" id="1539049"/>
    <lineage>
        <taxon>Bacteria</taxon>
        <taxon>Pseudomonadati</taxon>
        <taxon>Bacteroidota</taxon>
        <taxon>Chitinophagia</taxon>
        <taxon>Chitinophagales</taxon>
        <taxon>Chitinophagaceae</taxon>
        <taxon>Dinghuibacter</taxon>
    </lineage>
</organism>
<dbReference type="Pfam" id="PF00117">
    <property type="entry name" value="GATase"/>
    <property type="match status" value="1"/>
</dbReference>
<proteinExistence type="predicted"/>
<sequence length="263" mass="30457">MQPLRFAILDMYEGRPNQGMRCLRELLVAFAEKNDLALEIREFDVRLRREVPQGTFDGYISSGGPGSPLDSEGSEWEKVYFDWLNGQTNANIFFICHSFQLVCRYYRFADVCPRKSTAFGVFPVHLLEAGKEEPVFEGLSDPFYAVDSRDFQVIRPDQEALARWGAQLLCIEKERPHVPLERAIMGIRFSPYWIGTQFHPEADAPGMHQYLQMEDKRQAVIAEHGLAKWESMTRQLEDPDKIMWTYRHLLPAFFKIVKEGSAK</sequence>
<evidence type="ECO:0000313" key="3">
    <source>
        <dbReference type="Proteomes" id="UP000294498"/>
    </source>
</evidence>
<keyword evidence="2" id="KW-0315">Glutamine amidotransferase</keyword>
<comment type="caution">
    <text evidence="2">The sequence shown here is derived from an EMBL/GenBank/DDBJ whole genome shotgun (WGS) entry which is preliminary data.</text>
</comment>
<dbReference type="OrthoDB" id="639921at2"/>
<dbReference type="InterPro" id="IPR017926">
    <property type="entry name" value="GATASE"/>
</dbReference>
<evidence type="ECO:0000259" key="1">
    <source>
        <dbReference type="Pfam" id="PF00117"/>
    </source>
</evidence>
<keyword evidence="3" id="KW-1185">Reference proteome</keyword>
<name>A0A4R8DT28_9BACT</name>
<dbReference type="RefSeq" id="WP_133993245.1">
    <property type="nucleotide sequence ID" value="NZ_SODV01000001.1"/>
</dbReference>
<dbReference type="GO" id="GO:0016740">
    <property type="term" value="F:transferase activity"/>
    <property type="evidence" value="ECO:0007669"/>
    <property type="project" value="UniProtKB-KW"/>
</dbReference>
<reference evidence="2 3" key="1">
    <citation type="submission" date="2019-03" db="EMBL/GenBank/DDBJ databases">
        <title>Genomic Encyclopedia of Type Strains, Phase IV (KMG-IV): sequencing the most valuable type-strain genomes for metagenomic binning, comparative biology and taxonomic classification.</title>
        <authorList>
            <person name="Goeker M."/>
        </authorList>
    </citation>
    <scope>NUCLEOTIDE SEQUENCE [LARGE SCALE GENOMIC DNA]</scope>
    <source>
        <strain evidence="2 3">DSM 100059</strain>
    </source>
</reference>
<dbReference type="SUPFAM" id="SSF52317">
    <property type="entry name" value="Class I glutamine amidotransferase-like"/>
    <property type="match status" value="1"/>
</dbReference>
<feature type="domain" description="Glutamine amidotransferase" evidence="1">
    <location>
        <begin position="28"/>
        <end position="203"/>
    </location>
</feature>
<dbReference type="PROSITE" id="PS51273">
    <property type="entry name" value="GATASE_TYPE_1"/>
    <property type="match status" value="1"/>
</dbReference>